<keyword evidence="5" id="KW-0067">ATP-binding</keyword>
<feature type="domain" description="Helicase C-terminal" evidence="10">
    <location>
        <begin position="484"/>
        <end position="661"/>
    </location>
</feature>
<keyword evidence="1" id="KW-0547">Nucleotide-binding</keyword>
<dbReference type="InterPro" id="IPR047112">
    <property type="entry name" value="RecG/Mfd"/>
</dbReference>
<dbReference type="Pfam" id="PF00270">
    <property type="entry name" value="DEAD"/>
    <property type="match status" value="1"/>
</dbReference>
<evidence type="ECO:0000256" key="4">
    <source>
        <dbReference type="ARBA" id="ARBA00022806"/>
    </source>
</evidence>
<keyword evidence="2" id="KW-0227">DNA damage</keyword>
<dbReference type="CDD" id="cd04488">
    <property type="entry name" value="RecG_wedge_OBF"/>
    <property type="match status" value="1"/>
</dbReference>
<feature type="domain" description="Helicase ATP-binding" evidence="9">
    <location>
        <begin position="285"/>
        <end position="458"/>
    </location>
</feature>
<keyword evidence="4 11" id="KW-0347">Helicase</keyword>
<dbReference type="EMBL" id="PNQX01000001">
    <property type="protein sequence ID" value="PMQ21142.1"/>
    <property type="molecule type" value="Genomic_DNA"/>
</dbReference>
<dbReference type="Gene3D" id="3.40.50.300">
    <property type="entry name" value="P-loop containing nucleotide triphosphate hydrolases"/>
    <property type="match status" value="2"/>
</dbReference>
<keyword evidence="3" id="KW-0378">Hydrolase</keyword>
<dbReference type="PANTHER" id="PTHR47964">
    <property type="entry name" value="ATP-DEPENDENT DNA HELICASE HOMOLOG RECG, CHLOROPLASTIC"/>
    <property type="match status" value="1"/>
</dbReference>
<sequence>MAETTQTSFENAELSAYLGKKNSAALEKAFGYTTVGEFLWHFPRRYVEVGELTPIAELPFDEHVTVVAQVVNVSQRQMHSRRGFIFEVTVSDELSAGGQELKMTFFNGYQARTDLHIGTIAMFSGKVSWYQDHLQLSQPEYAILDEASQADPRPIPIYPASAKMPNKRIRDLMGLLLEQFTDQNIPEFLPTEVLSSRHYPVRHQAFLDRHFPKEIKYAYVARQRFAFEEAFLLQLALGERGRQLGAQKAIARPPVPGRLAAKFDAQLPFRLTEEQVLVGEQISADLEQSHPMHRLLQGEVGSGKTIVALRAILQVIDAGGQAALLAPTEVLAAQHYASIRKMLGNLAEPGLFGEGEGTGVALLTGSAKTAQRREALLGIASGETGLIIGTHALLGDQVQFAELGLVVVDEQHRFGVEQRDALRAKAGDTVPHTLVMTATPIPRTVAMTVFGDLETSTIKRLPAGRAPIQTHIVPMQLSGFRDRLFSRIIEEVQKGHQVYVVCPRISDTTAEQGVLLSTYDDSSAGQTMSVEGMQEMLGGMPEFAGIRTQTLHSQLDAIDKQETMDSFARGEIDVLISTTVIEVGVDVHNATLMVIMDAERFGISQLHQLRGRVGRGGLPGTCLMTTWLDADHPSVGRLKTIESTTDGFELAEADLAERREGNILGVQQSGSKSSLRELSIIKDRSLIEQARADVGLVLANGKWGTHHPMLLAAAGSWIDEPTKEFLNKN</sequence>
<dbReference type="InterPro" id="IPR045562">
    <property type="entry name" value="RecG_dom3_C"/>
</dbReference>
<dbReference type="InterPro" id="IPR027417">
    <property type="entry name" value="P-loop_NTPase"/>
</dbReference>
<dbReference type="GO" id="GO:0005524">
    <property type="term" value="F:ATP binding"/>
    <property type="evidence" value="ECO:0007669"/>
    <property type="project" value="UniProtKB-KW"/>
</dbReference>
<dbReference type="Pfam" id="PF17191">
    <property type="entry name" value="RecG_wedge"/>
    <property type="match status" value="1"/>
</dbReference>
<dbReference type="InterPro" id="IPR011545">
    <property type="entry name" value="DEAD/DEAH_box_helicase_dom"/>
</dbReference>
<evidence type="ECO:0000256" key="8">
    <source>
        <dbReference type="ARBA" id="ARBA00049819"/>
    </source>
</evidence>
<dbReference type="GO" id="GO:0003678">
    <property type="term" value="F:DNA helicase activity"/>
    <property type="evidence" value="ECO:0007669"/>
    <property type="project" value="TreeGrafter"/>
</dbReference>
<evidence type="ECO:0000313" key="11">
    <source>
        <dbReference type="EMBL" id="PMQ21142.1"/>
    </source>
</evidence>
<evidence type="ECO:0000256" key="2">
    <source>
        <dbReference type="ARBA" id="ARBA00022763"/>
    </source>
</evidence>
<dbReference type="GO" id="GO:0016787">
    <property type="term" value="F:hydrolase activity"/>
    <property type="evidence" value="ECO:0007669"/>
    <property type="project" value="UniProtKB-KW"/>
</dbReference>
<keyword evidence="7" id="KW-0234">DNA repair</keyword>
<evidence type="ECO:0000256" key="7">
    <source>
        <dbReference type="ARBA" id="ARBA00023204"/>
    </source>
</evidence>
<evidence type="ECO:0000256" key="6">
    <source>
        <dbReference type="ARBA" id="ARBA00023125"/>
    </source>
</evidence>
<dbReference type="InterPro" id="IPR012340">
    <property type="entry name" value="NA-bd_OB-fold"/>
</dbReference>
<dbReference type="SUPFAM" id="SSF52540">
    <property type="entry name" value="P-loop containing nucleoside triphosphate hydrolases"/>
    <property type="match status" value="2"/>
</dbReference>
<dbReference type="GO" id="GO:0006281">
    <property type="term" value="P:DNA repair"/>
    <property type="evidence" value="ECO:0007669"/>
    <property type="project" value="UniProtKB-KW"/>
</dbReference>
<keyword evidence="6" id="KW-0238">DNA-binding</keyword>
<dbReference type="SUPFAM" id="SSF50249">
    <property type="entry name" value="Nucleic acid-binding proteins"/>
    <property type="match status" value="1"/>
</dbReference>
<dbReference type="GO" id="GO:0003677">
    <property type="term" value="F:DNA binding"/>
    <property type="evidence" value="ECO:0007669"/>
    <property type="project" value="UniProtKB-KW"/>
</dbReference>
<proteinExistence type="predicted"/>
<protein>
    <recommendedName>
        <fullName evidence="8">Probable DNA 3'-5' helicase RecG</fullName>
    </recommendedName>
</protein>
<accession>A0A2N7S4U3</accession>
<dbReference type="PROSITE" id="PS51194">
    <property type="entry name" value="HELICASE_CTER"/>
    <property type="match status" value="1"/>
</dbReference>
<dbReference type="Pfam" id="PF19833">
    <property type="entry name" value="RecG_dom3_C"/>
    <property type="match status" value="1"/>
</dbReference>
<evidence type="ECO:0000259" key="10">
    <source>
        <dbReference type="PROSITE" id="PS51194"/>
    </source>
</evidence>
<organism evidence="11 12">
    <name type="scientific">Glutamicibacter arilaitensis</name>
    <dbReference type="NCBI Taxonomy" id="256701"/>
    <lineage>
        <taxon>Bacteria</taxon>
        <taxon>Bacillati</taxon>
        <taxon>Actinomycetota</taxon>
        <taxon>Actinomycetes</taxon>
        <taxon>Micrococcales</taxon>
        <taxon>Micrococcaceae</taxon>
        <taxon>Glutamicibacter</taxon>
    </lineage>
</organism>
<dbReference type="CDD" id="cd17992">
    <property type="entry name" value="DEXHc_RecG"/>
    <property type="match status" value="1"/>
</dbReference>
<dbReference type="Pfam" id="PF00271">
    <property type="entry name" value="Helicase_C"/>
    <property type="match status" value="1"/>
</dbReference>
<evidence type="ECO:0000256" key="1">
    <source>
        <dbReference type="ARBA" id="ARBA00022741"/>
    </source>
</evidence>
<dbReference type="InterPro" id="IPR014001">
    <property type="entry name" value="Helicase_ATP-bd"/>
</dbReference>
<evidence type="ECO:0000313" key="12">
    <source>
        <dbReference type="Proteomes" id="UP000235739"/>
    </source>
</evidence>
<dbReference type="SMART" id="SM00490">
    <property type="entry name" value="HELICc"/>
    <property type="match status" value="1"/>
</dbReference>
<evidence type="ECO:0000256" key="3">
    <source>
        <dbReference type="ARBA" id="ARBA00022801"/>
    </source>
</evidence>
<gene>
    <name evidence="11" type="ORF">CIK84_06095</name>
</gene>
<dbReference type="AlphaFoldDB" id="A0A2N7S4U3"/>
<dbReference type="InterPro" id="IPR001650">
    <property type="entry name" value="Helicase_C-like"/>
</dbReference>
<dbReference type="PANTHER" id="PTHR47964:SF1">
    <property type="entry name" value="ATP-DEPENDENT DNA HELICASE HOMOLOG RECG, CHLOROPLASTIC"/>
    <property type="match status" value="1"/>
</dbReference>
<dbReference type="Proteomes" id="UP000235739">
    <property type="component" value="Unassembled WGS sequence"/>
</dbReference>
<dbReference type="SMART" id="SM00487">
    <property type="entry name" value="DEXDc"/>
    <property type="match status" value="1"/>
</dbReference>
<dbReference type="RefSeq" id="WP_102597785.1">
    <property type="nucleotide sequence ID" value="NZ_PNQX01000001.1"/>
</dbReference>
<name>A0A2N7S4U3_9MICC</name>
<evidence type="ECO:0000259" key="9">
    <source>
        <dbReference type="PROSITE" id="PS51192"/>
    </source>
</evidence>
<dbReference type="Gene3D" id="2.40.50.140">
    <property type="entry name" value="Nucleic acid-binding proteins"/>
    <property type="match status" value="1"/>
</dbReference>
<evidence type="ECO:0000256" key="5">
    <source>
        <dbReference type="ARBA" id="ARBA00022840"/>
    </source>
</evidence>
<dbReference type="InterPro" id="IPR033454">
    <property type="entry name" value="RecG_wedge"/>
</dbReference>
<reference evidence="11 12" key="1">
    <citation type="journal article" date="2017" name="Elife">
        <title>Extensive horizontal gene transfer in cheese-associated bacteria.</title>
        <authorList>
            <person name="Bonham K.S."/>
            <person name="Wolfe B.E."/>
            <person name="Dutton R.J."/>
        </authorList>
    </citation>
    <scope>NUCLEOTIDE SEQUENCE [LARGE SCALE GENOMIC DNA]</scope>
    <source>
        <strain evidence="11 12">JB182</strain>
    </source>
</reference>
<comment type="caution">
    <text evidence="11">The sequence shown here is derived from an EMBL/GenBank/DDBJ whole genome shotgun (WGS) entry which is preliminary data.</text>
</comment>
<dbReference type="PROSITE" id="PS51192">
    <property type="entry name" value="HELICASE_ATP_BIND_1"/>
    <property type="match status" value="1"/>
</dbReference>